<evidence type="ECO:0000259" key="6">
    <source>
        <dbReference type="PROSITE" id="PS50023"/>
    </source>
</evidence>
<dbReference type="SUPFAM" id="SSF57716">
    <property type="entry name" value="Glucocorticoid receptor-like (DNA-binding domain)"/>
    <property type="match status" value="3"/>
</dbReference>
<reference evidence="7" key="2">
    <citation type="journal article" date="2023" name="Science">
        <title>Genomic signatures of disease resistance in endangered staghorn corals.</title>
        <authorList>
            <person name="Vollmer S.V."/>
            <person name="Selwyn J.D."/>
            <person name="Despard B.A."/>
            <person name="Roesel C.L."/>
        </authorList>
    </citation>
    <scope>NUCLEOTIDE SEQUENCE</scope>
    <source>
        <strain evidence="7">K2</strain>
    </source>
</reference>
<reference evidence="7" key="1">
    <citation type="journal article" date="2023" name="G3 (Bethesda)">
        <title>Whole genome assembly and annotation of the endangered Caribbean coral Acropora cervicornis.</title>
        <authorList>
            <person name="Selwyn J.D."/>
            <person name="Vollmer S.V."/>
        </authorList>
    </citation>
    <scope>NUCLEOTIDE SEQUENCE</scope>
    <source>
        <strain evidence="7">K2</strain>
    </source>
</reference>
<dbReference type="Proteomes" id="UP001249851">
    <property type="component" value="Unassembled WGS sequence"/>
</dbReference>
<gene>
    <name evidence="7" type="ORF">P5673_008974</name>
</gene>
<keyword evidence="3 5" id="KW-0862">Zinc</keyword>
<comment type="caution">
    <text evidence="7">The sequence shown here is derived from an EMBL/GenBank/DDBJ whole genome shotgun (WGS) entry which is preliminary data.</text>
</comment>
<dbReference type="Pfam" id="PF00412">
    <property type="entry name" value="LIM"/>
    <property type="match status" value="2"/>
</dbReference>
<evidence type="ECO:0000256" key="1">
    <source>
        <dbReference type="ARBA" id="ARBA00022723"/>
    </source>
</evidence>
<dbReference type="InterPro" id="IPR050945">
    <property type="entry name" value="LMO_RBTN_TF"/>
</dbReference>
<dbReference type="GO" id="GO:0046872">
    <property type="term" value="F:metal ion binding"/>
    <property type="evidence" value="ECO:0007669"/>
    <property type="project" value="UniProtKB-KW"/>
</dbReference>
<proteinExistence type="predicted"/>
<dbReference type="Gene3D" id="2.10.110.10">
    <property type="entry name" value="Cysteine Rich Protein"/>
    <property type="match status" value="2"/>
</dbReference>
<dbReference type="SMART" id="SM00132">
    <property type="entry name" value="LIM"/>
    <property type="match status" value="2"/>
</dbReference>
<dbReference type="PANTHER" id="PTHR45787:SF13">
    <property type="entry name" value="LD11652P"/>
    <property type="match status" value="1"/>
</dbReference>
<keyword evidence="1 5" id="KW-0479">Metal-binding</keyword>
<organism evidence="7 8">
    <name type="scientific">Acropora cervicornis</name>
    <name type="common">Staghorn coral</name>
    <dbReference type="NCBI Taxonomy" id="6130"/>
    <lineage>
        <taxon>Eukaryota</taxon>
        <taxon>Metazoa</taxon>
        <taxon>Cnidaria</taxon>
        <taxon>Anthozoa</taxon>
        <taxon>Hexacorallia</taxon>
        <taxon>Scleractinia</taxon>
        <taxon>Astrocoeniina</taxon>
        <taxon>Acroporidae</taxon>
        <taxon>Acropora</taxon>
    </lineage>
</organism>
<keyword evidence="2" id="KW-0677">Repeat</keyword>
<feature type="domain" description="LIM zinc-binding" evidence="6">
    <location>
        <begin position="71"/>
        <end position="133"/>
    </location>
</feature>
<evidence type="ECO:0000313" key="7">
    <source>
        <dbReference type="EMBL" id="KAK2567169.1"/>
    </source>
</evidence>
<dbReference type="PROSITE" id="PS00478">
    <property type="entry name" value="LIM_DOMAIN_1"/>
    <property type="match status" value="2"/>
</dbReference>
<dbReference type="PROSITE" id="PS50023">
    <property type="entry name" value="LIM_DOMAIN_2"/>
    <property type="match status" value="2"/>
</dbReference>
<dbReference type="AlphaFoldDB" id="A0AAD9VAF9"/>
<dbReference type="EMBL" id="JARQWQ010000015">
    <property type="protein sequence ID" value="KAK2567169.1"/>
    <property type="molecule type" value="Genomic_DNA"/>
</dbReference>
<dbReference type="PANTHER" id="PTHR45787">
    <property type="entry name" value="LD11652P"/>
    <property type="match status" value="1"/>
</dbReference>
<accession>A0AAD9VAF9</accession>
<dbReference type="InterPro" id="IPR001781">
    <property type="entry name" value="Znf_LIM"/>
</dbReference>
<protein>
    <submittedName>
        <fullName evidence="7">LIM domain transcription factor LMO4.2</fullName>
    </submittedName>
</protein>
<keyword evidence="4 5" id="KW-0440">LIM domain</keyword>
<evidence type="ECO:0000256" key="5">
    <source>
        <dbReference type="PROSITE-ProRule" id="PRU00125"/>
    </source>
</evidence>
<keyword evidence="8" id="KW-1185">Reference proteome</keyword>
<sequence>MSYLSVKTCAGCMKAIEERYLLKAVDKFWHTTCLKCCECGVVLEQIGKSCFVKGTAILCRYDYMRMYGSTRQCTRCGEQIAAFDAVYRVNQKVYHVTCFTCTTCKRPLKTGDKYYSIGDGIYCEHDGQATKGDFTS</sequence>
<feature type="domain" description="LIM zinc-binding" evidence="6">
    <location>
        <begin position="7"/>
        <end position="69"/>
    </location>
</feature>
<evidence type="ECO:0000256" key="4">
    <source>
        <dbReference type="ARBA" id="ARBA00023038"/>
    </source>
</evidence>
<evidence type="ECO:0000313" key="8">
    <source>
        <dbReference type="Proteomes" id="UP001249851"/>
    </source>
</evidence>
<evidence type="ECO:0000256" key="3">
    <source>
        <dbReference type="ARBA" id="ARBA00022833"/>
    </source>
</evidence>
<name>A0AAD9VAF9_ACRCE</name>
<evidence type="ECO:0000256" key="2">
    <source>
        <dbReference type="ARBA" id="ARBA00022737"/>
    </source>
</evidence>